<dbReference type="PANTHER" id="PTHR43479:SF7">
    <property type="entry name" value="TETR-FAMILY TRANSCRIPTIONAL REGULATOR"/>
    <property type="match status" value="1"/>
</dbReference>
<dbReference type="Gene3D" id="1.10.357.10">
    <property type="entry name" value="Tetracycline Repressor, domain 2"/>
    <property type="match status" value="1"/>
</dbReference>
<dbReference type="KEGG" id="pyg:AWM70_07455"/>
<evidence type="ECO:0000313" key="5">
    <source>
        <dbReference type="EMBL" id="ANS74437.1"/>
    </source>
</evidence>
<feature type="compositionally biased region" description="Polar residues" evidence="3">
    <location>
        <begin position="81"/>
        <end position="97"/>
    </location>
</feature>
<keyword evidence="1 2" id="KW-0238">DNA-binding</keyword>
<dbReference type="InterPro" id="IPR039532">
    <property type="entry name" value="TetR_C_Firmicutes"/>
</dbReference>
<dbReference type="Proteomes" id="UP000092573">
    <property type="component" value="Chromosome"/>
</dbReference>
<reference evidence="5 6" key="1">
    <citation type="submission" date="2016-01" db="EMBL/GenBank/DDBJ databases">
        <title>Complete Genome Sequence of Paenibacillus yonginensis DCY84, a novel Plant Growth-Promoting Bacteria with Elicitation of Induced Systemic Resistance.</title>
        <authorList>
            <person name="Kim Y.J."/>
            <person name="Yang D.C."/>
            <person name="Sukweenadhi J."/>
        </authorList>
    </citation>
    <scope>NUCLEOTIDE SEQUENCE [LARGE SCALE GENOMIC DNA]</scope>
    <source>
        <strain evidence="5 6">DCY84</strain>
    </source>
</reference>
<dbReference type="STRING" id="1462996.AWM70_07455"/>
<feature type="DNA-binding region" description="H-T-H motif" evidence="2">
    <location>
        <begin position="34"/>
        <end position="53"/>
    </location>
</feature>
<dbReference type="OrthoDB" id="9810250at2"/>
<dbReference type="InterPro" id="IPR050624">
    <property type="entry name" value="HTH-type_Tx_Regulator"/>
</dbReference>
<keyword evidence="6" id="KW-1185">Reference proteome</keyword>
<evidence type="ECO:0000313" key="6">
    <source>
        <dbReference type="Proteomes" id="UP000092573"/>
    </source>
</evidence>
<gene>
    <name evidence="5" type="ORF">AWM70_07455</name>
</gene>
<feature type="domain" description="HTH tetR-type" evidence="4">
    <location>
        <begin position="11"/>
        <end position="71"/>
    </location>
</feature>
<evidence type="ECO:0000259" key="4">
    <source>
        <dbReference type="PROSITE" id="PS50977"/>
    </source>
</evidence>
<dbReference type="InterPro" id="IPR009057">
    <property type="entry name" value="Homeodomain-like_sf"/>
</dbReference>
<dbReference type="SUPFAM" id="SSF46689">
    <property type="entry name" value="Homeodomain-like"/>
    <property type="match status" value="1"/>
</dbReference>
<dbReference type="PROSITE" id="PS50977">
    <property type="entry name" value="HTH_TETR_2"/>
    <property type="match status" value="1"/>
</dbReference>
<dbReference type="Pfam" id="PF14278">
    <property type="entry name" value="TetR_C_8"/>
    <property type="match status" value="1"/>
</dbReference>
<organism evidence="5 6">
    <name type="scientific">Paenibacillus yonginensis</name>
    <dbReference type="NCBI Taxonomy" id="1462996"/>
    <lineage>
        <taxon>Bacteria</taxon>
        <taxon>Bacillati</taxon>
        <taxon>Bacillota</taxon>
        <taxon>Bacilli</taxon>
        <taxon>Bacillales</taxon>
        <taxon>Paenibacillaceae</taxon>
        <taxon>Paenibacillus</taxon>
    </lineage>
</organism>
<name>A0A1B1MZ42_9BACL</name>
<dbReference type="RefSeq" id="WP_068695112.1">
    <property type="nucleotide sequence ID" value="NZ_CP014167.1"/>
</dbReference>
<protein>
    <recommendedName>
        <fullName evidence="4">HTH tetR-type domain-containing protein</fullName>
    </recommendedName>
</protein>
<proteinExistence type="predicted"/>
<dbReference type="PANTHER" id="PTHR43479">
    <property type="entry name" value="ACREF/ENVCD OPERON REPRESSOR-RELATED"/>
    <property type="match status" value="1"/>
</dbReference>
<feature type="region of interest" description="Disordered" evidence="3">
    <location>
        <begin position="78"/>
        <end position="104"/>
    </location>
</feature>
<evidence type="ECO:0000256" key="1">
    <source>
        <dbReference type="ARBA" id="ARBA00023125"/>
    </source>
</evidence>
<evidence type="ECO:0000256" key="2">
    <source>
        <dbReference type="PROSITE-ProRule" id="PRU00335"/>
    </source>
</evidence>
<evidence type="ECO:0000256" key="3">
    <source>
        <dbReference type="SAM" id="MobiDB-lite"/>
    </source>
</evidence>
<sequence length="213" mass="24021">MNAAGPNRRVKLTKMILKETLIELIQSKPISKVTIKEICDLADLNRSTFYAHYTDQFDLMKQVEQELIDELNAYVEDRTGGESSRSGEPASDTNSAKSESEDQTVDEYAVIEQILHFMLQNKELFIALFNGHGSPDFAVRIADMVRFYSIHKWLADEAVDPEIAEYLFKFAEAGGTGMMIKWVNDGYVTPPAEMAALIIRIIRGGISSFTDER</sequence>
<dbReference type="AlphaFoldDB" id="A0A1B1MZ42"/>
<dbReference type="EMBL" id="CP014167">
    <property type="protein sequence ID" value="ANS74437.1"/>
    <property type="molecule type" value="Genomic_DNA"/>
</dbReference>
<accession>A0A1B1MZ42</accession>
<dbReference type="GO" id="GO:0003677">
    <property type="term" value="F:DNA binding"/>
    <property type="evidence" value="ECO:0007669"/>
    <property type="project" value="UniProtKB-UniRule"/>
</dbReference>
<dbReference type="InterPro" id="IPR001647">
    <property type="entry name" value="HTH_TetR"/>
</dbReference>